<dbReference type="OrthoDB" id="3283992at2"/>
<dbReference type="Gene3D" id="2.130.10.10">
    <property type="entry name" value="YVTN repeat-like/Quinoprotein amine dehydrogenase"/>
    <property type="match status" value="1"/>
</dbReference>
<dbReference type="PROSITE" id="PS50297">
    <property type="entry name" value="ANK_REP_REGION"/>
    <property type="match status" value="1"/>
</dbReference>
<dbReference type="PROSITE" id="PS50088">
    <property type="entry name" value="ANK_REPEAT"/>
    <property type="match status" value="2"/>
</dbReference>
<dbReference type="Pfam" id="PF12796">
    <property type="entry name" value="Ank_2"/>
    <property type="match status" value="2"/>
</dbReference>
<dbReference type="Gene3D" id="1.25.40.20">
    <property type="entry name" value="Ankyrin repeat-containing domain"/>
    <property type="match status" value="3"/>
</dbReference>
<gene>
    <name evidence="4" type="ORF">F8566_01175</name>
</gene>
<dbReference type="InterPro" id="IPR015943">
    <property type="entry name" value="WD40/YVTN_repeat-like_dom_sf"/>
</dbReference>
<dbReference type="InterPro" id="IPR036770">
    <property type="entry name" value="Ankyrin_rpt-contain_sf"/>
</dbReference>
<evidence type="ECO:0000256" key="1">
    <source>
        <dbReference type="ARBA" id="ARBA00022737"/>
    </source>
</evidence>
<feature type="repeat" description="ANK" evidence="3">
    <location>
        <begin position="137"/>
        <end position="169"/>
    </location>
</feature>
<evidence type="ECO:0000256" key="2">
    <source>
        <dbReference type="ARBA" id="ARBA00023043"/>
    </source>
</evidence>
<dbReference type="PANTHER" id="PTHR24123:SF33">
    <property type="entry name" value="PROTEIN HOS4"/>
    <property type="match status" value="1"/>
</dbReference>
<dbReference type="InterPro" id="IPR051165">
    <property type="entry name" value="Multifunctional_ANK_Repeat"/>
</dbReference>
<comment type="caution">
    <text evidence="4">The sequence shown here is derived from an EMBL/GenBank/DDBJ whole genome shotgun (WGS) entry which is preliminary data.</text>
</comment>
<proteinExistence type="predicted"/>
<dbReference type="SUPFAM" id="SSF48403">
    <property type="entry name" value="Ankyrin repeat"/>
    <property type="match status" value="1"/>
</dbReference>
<name>A0A6H9YZR5_9ACTN</name>
<dbReference type="Proteomes" id="UP000468735">
    <property type="component" value="Unassembled WGS sequence"/>
</dbReference>
<keyword evidence="1" id="KW-0677">Repeat</keyword>
<protein>
    <submittedName>
        <fullName evidence="4">Uncharacterized protein</fullName>
    </submittedName>
</protein>
<dbReference type="InterPro" id="IPR002110">
    <property type="entry name" value="Ankyrin_rpt"/>
</dbReference>
<reference evidence="4 5" key="1">
    <citation type="submission" date="2019-09" db="EMBL/GenBank/DDBJ databases">
        <title>Actinomadura physcomitrii sp. nov., a novel actinomycete isolated from moss [Physcomitrium sphaericum (Ludw) Fuernr].</title>
        <authorList>
            <person name="Zhuang X."/>
            <person name="Liu C."/>
        </authorList>
    </citation>
    <scope>NUCLEOTIDE SEQUENCE [LARGE SCALE GENOMIC DNA]</scope>
    <source>
        <strain evidence="4 5">HMC1</strain>
    </source>
</reference>
<evidence type="ECO:0000313" key="4">
    <source>
        <dbReference type="EMBL" id="KAB2352340.1"/>
    </source>
</evidence>
<keyword evidence="5" id="KW-1185">Reference proteome</keyword>
<dbReference type="InterPro" id="IPR011044">
    <property type="entry name" value="Quino_amine_DH_bsu"/>
</dbReference>
<accession>A0A6H9YZR5</accession>
<dbReference type="SUPFAM" id="SSF50969">
    <property type="entry name" value="YVTN repeat-like/Quinoprotein amine dehydrogenase"/>
    <property type="match status" value="1"/>
</dbReference>
<evidence type="ECO:0000256" key="3">
    <source>
        <dbReference type="PROSITE-ProRule" id="PRU00023"/>
    </source>
</evidence>
<dbReference type="AlphaFoldDB" id="A0A6H9YZR5"/>
<sequence>MRLGTTPPQSLLRSAIRRGDADAVRRLLDDSPGLLDEAHFLNGPGVLTAVENRSAELLRLLLERGADPDKEGAYERRPLTAAAASGWYEGVAVLLAHGADPRRLDAGGRTVLHQAATRAVAELLIRTGADARRSDERDRTSLWEAVKRDRVDVARLLIEHGADPLAAARASSTFDRDAAKSGQIPLHEARSAEMVRLLLEAGGHDRLDARNDRGRTPLHEAVHYARTDTALALLELRPQQAVDVSLRNAVEADQPRLVEALLRHGTNPDDGFPLAGTRSADMVDLLVDAGAEIGGVQVLEDAVRRGDAEVVAALLRRGAPVPGQGGPLPDAPTAEIAQLLIEHGAEPGAEDSVLETALLYKRSDVVRILLEHGAAPTAEELDRAPWCPGAMAAMLAAGVVPPDPDRMLESVVTEALNGPGYAQDAAALLALGARPDPKLVERVARGGDADLRAAFAAVLGDEALALSAQELGHAPQARVFVRDGEALTLTRDRDVAVRWDLTGDAPMPVSAVPLGGKAIDGAAHGDRLALAFNSDEDDEHRVEIRSWPAPDRSAVPCAKQEVGDLVFSGDGRYLVVARRDAPALLLDSATGEQITTTGGVPGSGSVHGGDWAALAAFAPGRPHFVTVGTNQGWWEINGFAVGGDGTVSSLYCHDDHDLGLRLSSFQTASWVGWSPDGRRLGLCFWLDYPAPGVDGLDECLGCVVLLDAATGLPLWRYALDTKGAACWFTPDSARLAVRRRSDVVLLDMEDGSQAAAFRLPADADGPAVPLRDGSLLVSTASGLRVIQ</sequence>
<evidence type="ECO:0000313" key="5">
    <source>
        <dbReference type="Proteomes" id="UP000468735"/>
    </source>
</evidence>
<feature type="repeat" description="ANK" evidence="3">
    <location>
        <begin position="213"/>
        <end position="249"/>
    </location>
</feature>
<organism evidence="4 5">
    <name type="scientific">Actinomadura rudentiformis</name>
    <dbReference type="NCBI Taxonomy" id="359158"/>
    <lineage>
        <taxon>Bacteria</taxon>
        <taxon>Bacillati</taxon>
        <taxon>Actinomycetota</taxon>
        <taxon>Actinomycetes</taxon>
        <taxon>Streptosporangiales</taxon>
        <taxon>Thermomonosporaceae</taxon>
        <taxon>Actinomadura</taxon>
    </lineage>
</organism>
<keyword evidence="2 3" id="KW-0040">ANK repeat</keyword>
<dbReference type="EMBL" id="WBMT01000001">
    <property type="protein sequence ID" value="KAB2352340.1"/>
    <property type="molecule type" value="Genomic_DNA"/>
</dbReference>
<dbReference type="SMART" id="SM00248">
    <property type="entry name" value="ANK"/>
    <property type="match status" value="8"/>
</dbReference>
<dbReference type="PANTHER" id="PTHR24123">
    <property type="entry name" value="ANKYRIN REPEAT-CONTAINING"/>
    <property type="match status" value="1"/>
</dbReference>
<dbReference type="RefSeq" id="WP_151557056.1">
    <property type="nucleotide sequence ID" value="NZ_WBMT01000001.1"/>
</dbReference>